<evidence type="ECO:0008006" key="4">
    <source>
        <dbReference type="Google" id="ProtNLM"/>
    </source>
</evidence>
<accession>A0A149PJ07</accession>
<reference evidence="2 3" key="1">
    <citation type="journal article" date="2015" name="Int. J. Syst. Evol. Microbiol.">
        <title>Burkholderia monticola sp. nov., isolated from mountain soil.</title>
        <authorList>
            <person name="Baek I."/>
            <person name="Seo B."/>
            <person name="Lee I."/>
            <person name="Yi H."/>
            <person name="Chun J."/>
        </authorList>
    </citation>
    <scope>NUCLEOTIDE SEQUENCE [LARGE SCALE GENOMIC DNA]</scope>
    <source>
        <strain evidence="2 3">JC2948</strain>
    </source>
</reference>
<gene>
    <name evidence="2" type="ORF">CI15_21505</name>
</gene>
<feature type="transmembrane region" description="Helical" evidence="1">
    <location>
        <begin position="138"/>
        <end position="155"/>
    </location>
</feature>
<dbReference type="RefSeq" id="WP_062130710.1">
    <property type="nucleotide sequence ID" value="NZ_LRBG01000035.1"/>
</dbReference>
<proteinExistence type="predicted"/>
<evidence type="ECO:0000313" key="3">
    <source>
        <dbReference type="Proteomes" id="UP000075613"/>
    </source>
</evidence>
<organism evidence="2 3">
    <name type="scientific">Paraburkholderia monticola</name>
    <dbReference type="NCBI Taxonomy" id="1399968"/>
    <lineage>
        <taxon>Bacteria</taxon>
        <taxon>Pseudomonadati</taxon>
        <taxon>Pseudomonadota</taxon>
        <taxon>Betaproteobacteria</taxon>
        <taxon>Burkholderiales</taxon>
        <taxon>Burkholderiaceae</taxon>
        <taxon>Paraburkholderia</taxon>
    </lineage>
</organism>
<dbReference type="STRING" id="1399968.CI15_21505"/>
<feature type="transmembrane region" description="Helical" evidence="1">
    <location>
        <begin position="175"/>
        <end position="195"/>
    </location>
</feature>
<dbReference type="OrthoDB" id="7062026at2"/>
<comment type="caution">
    <text evidence="2">The sequence shown here is derived from an EMBL/GenBank/DDBJ whole genome shotgun (WGS) entry which is preliminary data.</text>
</comment>
<feature type="transmembrane region" description="Helical" evidence="1">
    <location>
        <begin position="32"/>
        <end position="51"/>
    </location>
</feature>
<protein>
    <recommendedName>
        <fullName evidence="4">Transmembrane protein</fullName>
    </recommendedName>
</protein>
<name>A0A149PJ07_9BURK</name>
<evidence type="ECO:0000256" key="1">
    <source>
        <dbReference type="SAM" id="Phobius"/>
    </source>
</evidence>
<keyword evidence="1" id="KW-0812">Transmembrane</keyword>
<keyword evidence="1" id="KW-0472">Membrane</keyword>
<feature type="transmembrane region" description="Helical" evidence="1">
    <location>
        <begin position="89"/>
        <end position="113"/>
    </location>
</feature>
<dbReference type="Proteomes" id="UP000075613">
    <property type="component" value="Unassembled WGS sequence"/>
</dbReference>
<evidence type="ECO:0000313" key="2">
    <source>
        <dbReference type="EMBL" id="KXU84876.1"/>
    </source>
</evidence>
<dbReference type="NCBIfam" id="NF041646">
    <property type="entry name" value="VC0807_fam"/>
    <property type="match status" value="1"/>
</dbReference>
<feature type="transmembrane region" description="Helical" evidence="1">
    <location>
        <begin position="58"/>
        <end position="77"/>
    </location>
</feature>
<dbReference type="EMBL" id="LRBG01000035">
    <property type="protein sequence ID" value="KXU84876.1"/>
    <property type="molecule type" value="Genomic_DNA"/>
</dbReference>
<sequence length="222" mass="25083">MKSRLRYLSALIVNVALPWLAYRLAFPHWGQAGALAASALPLIIWMTMDLLRYRHFDALSALVLAGVLPSLATRLTFDNARMQLIEDPMVSGFIGIVFLASLTLRKPMVFYMARSTMAREDHRSAELFERHWRERPTLAAYIRLMTLVWGVGMIGENIVRSAIVLQWPNDSRSAIASTVLRYAVYGVLTAWTFLIRRRIKRDARRYPADEPVSESGSSVAGA</sequence>
<keyword evidence="3" id="KW-1185">Reference proteome</keyword>
<feature type="transmembrane region" description="Helical" evidence="1">
    <location>
        <begin position="7"/>
        <end position="26"/>
    </location>
</feature>
<keyword evidence="1" id="KW-1133">Transmembrane helix</keyword>
<dbReference type="AlphaFoldDB" id="A0A149PJ07"/>